<dbReference type="InterPro" id="IPR056729">
    <property type="entry name" value="GMPPB_C"/>
</dbReference>
<organism evidence="4 5">
    <name type="scientific">Paenibacillus sambharensis</name>
    <dbReference type="NCBI Taxonomy" id="1803190"/>
    <lineage>
        <taxon>Bacteria</taxon>
        <taxon>Bacillati</taxon>
        <taxon>Bacillota</taxon>
        <taxon>Bacilli</taxon>
        <taxon>Bacillales</taxon>
        <taxon>Paenibacillaceae</taxon>
        <taxon>Paenibacillus</taxon>
    </lineage>
</organism>
<dbReference type="CDD" id="cd04181">
    <property type="entry name" value="NTP_transferase"/>
    <property type="match status" value="1"/>
</dbReference>
<dbReference type="PANTHER" id="PTHR22572">
    <property type="entry name" value="SUGAR-1-PHOSPHATE GUANYL TRANSFERASE"/>
    <property type="match status" value="1"/>
</dbReference>
<dbReference type="Gene3D" id="3.90.550.10">
    <property type="entry name" value="Spore Coat Polysaccharide Biosynthesis Protein SpsA, Chain A"/>
    <property type="match status" value="1"/>
</dbReference>
<dbReference type="Gene3D" id="2.160.10.10">
    <property type="entry name" value="Hexapeptide repeat proteins"/>
    <property type="match status" value="1"/>
</dbReference>
<dbReference type="InterPro" id="IPR011004">
    <property type="entry name" value="Trimer_LpxA-like_sf"/>
</dbReference>
<evidence type="ECO:0000313" key="5">
    <source>
        <dbReference type="Proteomes" id="UP000249522"/>
    </source>
</evidence>
<dbReference type="SUPFAM" id="SSF53448">
    <property type="entry name" value="Nucleotide-diphospho-sugar transferases"/>
    <property type="match status" value="1"/>
</dbReference>
<dbReference type="Pfam" id="PF25087">
    <property type="entry name" value="GMPPB_C"/>
    <property type="match status" value="1"/>
</dbReference>
<dbReference type="RefSeq" id="WP_111145586.1">
    <property type="nucleotide sequence ID" value="NZ_QKRB01000034.1"/>
</dbReference>
<dbReference type="Proteomes" id="UP000249522">
    <property type="component" value="Unassembled WGS sequence"/>
</dbReference>
<reference evidence="4 5" key="1">
    <citation type="submission" date="2018-06" db="EMBL/GenBank/DDBJ databases">
        <title>Paenibacillus imtechensis sp. nov.</title>
        <authorList>
            <person name="Pinnaka A.K."/>
            <person name="Singh H."/>
            <person name="Kaur M."/>
        </authorList>
    </citation>
    <scope>NUCLEOTIDE SEQUENCE [LARGE SCALE GENOMIC DNA]</scope>
    <source>
        <strain evidence="4 5">SMB1</strain>
    </source>
</reference>
<dbReference type="InterPro" id="IPR005835">
    <property type="entry name" value="NTP_transferase_dom"/>
</dbReference>
<gene>
    <name evidence="4" type="ORF">DNH61_05015</name>
</gene>
<comment type="caution">
    <text evidence="4">The sequence shown here is derived from an EMBL/GenBank/DDBJ whole genome shotgun (WGS) entry which is preliminary data.</text>
</comment>
<comment type="similarity">
    <text evidence="1">Belongs to the transferase hexapeptide repeat family.</text>
</comment>
<feature type="domain" description="Mannose-1-phosphate guanyltransferase C-terminal" evidence="3">
    <location>
        <begin position="264"/>
        <end position="334"/>
    </location>
</feature>
<keyword evidence="5" id="KW-1185">Reference proteome</keyword>
<dbReference type="Pfam" id="PF00483">
    <property type="entry name" value="NTP_transferase"/>
    <property type="match status" value="1"/>
</dbReference>
<evidence type="ECO:0000259" key="3">
    <source>
        <dbReference type="Pfam" id="PF25087"/>
    </source>
</evidence>
<evidence type="ECO:0000259" key="2">
    <source>
        <dbReference type="Pfam" id="PF00483"/>
    </source>
</evidence>
<dbReference type="InterPro" id="IPR050486">
    <property type="entry name" value="Mannose-1P_guanyltransferase"/>
</dbReference>
<protein>
    <submittedName>
        <fullName evidence="4">NDP-sugar synthase</fullName>
    </submittedName>
</protein>
<sequence length="347" mass="38448">MKALLLAGGLGTRLRPLTEQLPKPMAPVGNRPWLEHLILQLKEQGIGEFVITLKHYPELIRSYFGDGSRFGVSIAYTVEEEALGTAGAIKNAEHLLGERFLVFNADVIQKVDILPLIEFHKQHGGSATIGLTRVEDPSQFGVVDITPSGRILKFIEKPPIGQAPSDLINAGVYLLDRQVLSLIPAGREVSIERETFPLLIQQGLGAYGCHMRGYWLDMGTRERYRKVHWDILDRTFPLPIAGHEQSRGIWVGEECVIGSGVLLIPPVLIGDRVHIGDKAIIGPNTVIGNDCRIEREARLSETILWDKCRVSRGAQLYQCVFGYEAEAGSGHVLYEAVVNRMKEAMTV</sequence>
<dbReference type="EMBL" id="QKRB01000034">
    <property type="protein sequence ID" value="PZD97014.1"/>
    <property type="molecule type" value="Genomic_DNA"/>
</dbReference>
<dbReference type="OrthoDB" id="9801899at2"/>
<feature type="domain" description="Nucleotidyl transferase" evidence="2">
    <location>
        <begin position="2"/>
        <end position="232"/>
    </location>
</feature>
<name>A0A2W1LR62_9BACL</name>
<proteinExistence type="inferred from homology"/>
<evidence type="ECO:0000313" key="4">
    <source>
        <dbReference type="EMBL" id="PZD97014.1"/>
    </source>
</evidence>
<dbReference type="SUPFAM" id="SSF51161">
    <property type="entry name" value="Trimeric LpxA-like enzymes"/>
    <property type="match status" value="1"/>
</dbReference>
<evidence type="ECO:0000256" key="1">
    <source>
        <dbReference type="ARBA" id="ARBA00007274"/>
    </source>
</evidence>
<dbReference type="AlphaFoldDB" id="A0A2W1LR62"/>
<accession>A0A2W1LR62</accession>
<dbReference type="InterPro" id="IPR029044">
    <property type="entry name" value="Nucleotide-diphossugar_trans"/>
</dbReference>